<dbReference type="Pfam" id="PF13091">
    <property type="entry name" value="PLDc_2"/>
    <property type="match status" value="1"/>
</dbReference>
<sequence length="273" mass="30118">MTAVVPEKQRIAIIGSSETQTNLSRLITEAEQRLLLVSPYVQFDKLRKLVREVQGALAKGVSVTLVLREKDFSTGKKDPLDSDALTQLRQANMKVLLVKDLHAKVYISEKNALLTSLNLLESSINNSIEIGTWIPSGTAEYAAVEAFLKSEILPTAQVVPSLSAPAAKTPEPPAPKREPRAAPAREARVPRQVAVPDAFATGHCIRCRDGLEFNMDRPLCRGCFSSWKKYEDKNYAEKYCHGCGEPKKTSMAKPLCHPCFDALPPPSDDDIEF</sequence>
<dbReference type="InterPro" id="IPR025202">
    <property type="entry name" value="PLD-like_dom"/>
</dbReference>
<name>H8MQW3_CORCM</name>
<evidence type="ECO:0000259" key="2">
    <source>
        <dbReference type="Pfam" id="PF13091"/>
    </source>
</evidence>
<gene>
    <name evidence="3" type="ordered locus">COCOR_02514</name>
</gene>
<accession>H8MQW3</accession>
<dbReference type="CDD" id="cd00138">
    <property type="entry name" value="PLDc_SF"/>
    <property type="match status" value="1"/>
</dbReference>
<dbReference type="SUPFAM" id="SSF56024">
    <property type="entry name" value="Phospholipase D/nuclease"/>
    <property type="match status" value="1"/>
</dbReference>
<evidence type="ECO:0000256" key="1">
    <source>
        <dbReference type="SAM" id="MobiDB-lite"/>
    </source>
</evidence>
<proteinExistence type="predicted"/>
<dbReference type="HOGENOM" id="CLU_084490_0_0_7"/>
<reference evidence="4" key="2">
    <citation type="submission" date="2012-03" db="EMBL/GenBank/DDBJ databases">
        <title>Genome sequence of the fruiting myxobacterium Corallococcus coralloides DSM 2259.</title>
        <authorList>
            <person name="Huntley S."/>
            <person name="Zhang Y."/>
            <person name="Treuner-Lange A."/>
            <person name="Sensen C.W."/>
            <person name="Sogaard-Andersen L."/>
        </authorList>
    </citation>
    <scope>NUCLEOTIDE SEQUENCE [LARGE SCALE GENOMIC DNA]</scope>
    <source>
        <strain evidence="4">ATCC 25202 / DSM 2259 / NBRC 100086 / M2</strain>
    </source>
</reference>
<evidence type="ECO:0000313" key="4">
    <source>
        <dbReference type="Proteomes" id="UP000007587"/>
    </source>
</evidence>
<keyword evidence="4" id="KW-1185">Reference proteome</keyword>
<dbReference type="eggNOG" id="COG1502">
    <property type="taxonomic scope" value="Bacteria"/>
</dbReference>
<dbReference type="InParanoid" id="H8MQW3"/>
<dbReference type="AlphaFoldDB" id="H8MQW3"/>
<feature type="region of interest" description="Disordered" evidence="1">
    <location>
        <begin position="163"/>
        <end position="189"/>
    </location>
</feature>
<evidence type="ECO:0000313" key="3">
    <source>
        <dbReference type="EMBL" id="AFE04692.1"/>
    </source>
</evidence>
<reference evidence="3 4" key="1">
    <citation type="journal article" date="2012" name="J. Bacteriol.">
        <title>Complete Genome Sequence of the Fruiting Myxobacterium Corallococcus coralloides DSM 2259.</title>
        <authorList>
            <person name="Huntley S."/>
            <person name="Zhang Y."/>
            <person name="Treuner-Lange A."/>
            <person name="Kneip S."/>
            <person name="Sensen C.W."/>
            <person name="Sogaard-Andersen L."/>
        </authorList>
    </citation>
    <scope>NUCLEOTIDE SEQUENCE [LARGE SCALE GENOMIC DNA]</scope>
    <source>
        <strain evidence="4">ATCC 25202 / DSM 2259 / NBRC 100086 / M2</strain>
    </source>
</reference>
<feature type="compositionally biased region" description="Basic and acidic residues" evidence="1">
    <location>
        <begin position="174"/>
        <end position="189"/>
    </location>
</feature>
<dbReference type="EMBL" id="CP003389">
    <property type="protein sequence ID" value="AFE04692.1"/>
    <property type="molecule type" value="Genomic_DNA"/>
</dbReference>
<protein>
    <recommendedName>
        <fullName evidence="2">Phospholipase D-like domain-containing protein</fullName>
    </recommendedName>
</protein>
<dbReference type="KEGG" id="ccx:COCOR_02514"/>
<organism evidence="3 4">
    <name type="scientific">Corallococcus coralloides (strain ATCC 25202 / DSM 2259 / NBRC 100086 / M2)</name>
    <name type="common">Myxococcus coralloides</name>
    <dbReference type="NCBI Taxonomy" id="1144275"/>
    <lineage>
        <taxon>Bacteria</taxon>
        <taxon>Pseudomonadati</taxon>
        <taxon>Myxococcota</taxon>
        <taxon>Myxococcia</taxon>
        <taxon>Myxococcales</taxon>
        <taxon>Cystobacterineae</taxon>
        <taxon>Myxococcaceae</taxon>
        <taxon>Corallococcus</taxon>
    </lineage>
</organism>
<feature type="domain" description="Phospholipase D-like" evidence="2">
    <location>
        <begin position="24"/>
        <end position="138"/>
    </location>
</feature>
<dbReference type="STRING" id="1144275.COCOR_02514"/>
<dbReference type="Proteomes" id="UP000007587">
    <property type="component" value="Chromosome"/>
</dbReference>
<dbReference type="Gene3D" id="3.30.870.10">
    <property type="entry name" value="Endonuclease Chain A"/>
    <property type="match status" value="1"/>
</dbReference>